<evidence type="ECO:0000259" key="6">
    <source>
        <dbReference type="Pfam" id="PF16332"/>
    </source>
</evidence>
<dbReference type="Gene3D" id="2.70.98.70">
    <property type="match status" value="1"/>
</dbReference>
<evidence type="ECO:0000256" key="3">
    <source>
        <dbReference type="ARBA" id="ARBA00022764"/>
    </source>
</evidence>
<evidence type="ECO:0000313" key="8">
    <source>
        <dbReference type="Proteomes" id="UP000321323"/>
    </source>
</evidence>
<evidence type="ECO:0000256" key="1">
    <source>
        <dbReference type="ARBA" id="ARBA00004418"/>
    </source>
</evidence>
<keyword evidence="3" id="KW-0574">Periplasm</keyword>
<proteinExistence type="predicted"/>
<name>A0ABZ1URT2_9BURK</name>
<evidence type="ECO:0000256" key="2">
    <source>
        <dbReference type="ARBA" id="ARBA00022729"/>
    </source>
</evidence>
<dbReference type="Pfam" id="PF16332">
    <property type="entry name" value="DUF4962"/>
    <property type="match status" value="1"/>
</dbReference>
<reference evidence="7 8" key="1">
    <citation type="journal article" date="2019" name="Int. J. Syst. Evol. Microbiol.">
        <title>The Draft Whole-Genome Sequence of the Antibiotic Producer Empedobacter haloabium ATCC 31962 Provides Indications for Its Taxonomic Reclassification.</title>
        <authorList>
            <person name="Miess H."/>
            <person name="Arlt P."/>
            <person name="Apel A.K."/>
            <person name="Weber T."/>
            <person name="Nieselt K."/>
            <person name="Hanssen F."/>
            <person name="Czemmel S."/>
            <person name="Nahnsen S."/>
            <person name="Gross H."/>
        </authorList>
    </citation>
    <scope>NUCLEOTIDE SEQUENCE [LARGE SCALE GENOMIC DNA]</scope>
    <source>
        <strain evidence="7 8">ATCC 31962</strain>
    </source>
</reference>
<keyword evidence="8" id="KW-1185">Reference proteome</keyword>
<sequence>MIEVRTGTTVYKTFTSDRNWYLPSQALPEGTYTWRVRPATSTDWSAERSFVITAASVKFEVPEDATIIANLKNKARPRGLQTGLPVYSAWPADLRAERGQYMTWMINEVVRLMTELAPVSDANWPLKTGTVQTAENAAQNSLVRSQINKTTRQLEASALLYRLTKETRYLTEAVRRGDELAALDPTGPTSYVNQDQAARQITTGLMKAIDLLAGDLDETRRSRWLGIVTVRGNEIYTQLQKGGARLDQYPFESHAVTNIGFLALISALGVGEIPDAEKWFKFCFRYYVSSLSPWSGAEGGFANGTAYAEYALDYNIQIWQQLGRATGVDLFKKPWSAGFLRFFQQFVPPGSKTHLFGDGQETAPVLKFMKAFALRFATPEAAWYANNLSGNEDPLSYLQGPYPMPARTVATPKPPPNAALFGTIGWAAFHSDMADANRTSVYFKSSPYGSFNHSHGDQNGFVLKKGATPLIVAAGWYDWYDSPLWNNWYRQTKAANGITYNGGIGQNVTGYAETMARNGRIISYSSSPRMEYVAGDATPAYAGALSNAIRRLWYLRASDVVVIHDKLSSSTAKTFEWNMHAQAPITVSGNNLTVTKDGKSVCIRPILTSNLRFEKRAGSTPMAGIYEEHGTYVKTVAATSDEFLVVLDVGCKNTPITWSDTSSGRVLTVGRDSMTIPR</sequence>
<organism evidence="7 8">
    <name type="scientific">[Empedobacter] haloabium</name>
    <dbReference type="NCBI Taxonomy" id="592317"/>
    <lineage>
        <taxon>Bacteria</taxon>
        <taxon>Pseudomonadati</taxon>
        <taxon>Pseudomonadota</taxon>
        <taxon>Betaproteobacteria</taxon>
        <taxon>Burkholderiales</taxon>
        <taxon>Oxalobacteraceae</taxon>
        <taxon>Telluria group</taxon>
        <taxon>Telluria group incertae sedis</taxon>
    </lineage>
</organism>
<keyword evidence="4" id="KW-0456">Lyase</keyword>
<dbReference type="InterPro" id="IPR008929">
    <property type="entry name" value="Chondroitin_lyas"/>
</dbReference>
<dbReference type="Gene3D" id="1.50.10.100">
    <property type="entry name" value="Chondroitin AC/alginate lyase"/>
    <property type="match status" value="1"/>
</dbReference>
<evidence type="ECO:0000256" key="4">
    <source>
        <dbReference type="ARBA" id="ARBA00023239"/>
    </source>
</evidence>
<accession>A0ABZ1URT2</accession>
<evidence type="ECO:0000313" key="7">
    <source>
        <dbReference type="EMBL" id="WUR14823.1"/>
    </source>
</evidence>
<gene>
    <name evidence="7" type="ORF">E7V67_006855</name>
</gene>
<protein>
    <submittedName>
        <fullName evidence="7">DUF4962 domain-containing protein</fullName>
    </submittedName>
</protein>
<dbReference type="SUPFAM" id="SSF48230">
    <property type="entry name" value="Chondroitin AC/alginate lyase"/>
    <property type="match status" value="1"/>
</dbReference>
<dbReference type="PANTHER" id="PTHR39210:SF1">
    <property type="entry name" value="HEPARIN-SULFATE LYASE"/>
    <property type="match status" value="1"/>
</dbReference>
<evidence type="ECO:0000259" key="5">
    <source>
        <dbReference type="Pfam" id="PF07940"/>
    </source>
</evidence>
<keyword evidence="2" id="KW-0732">Signal</keyword>
<dbReference type="InterPro" id="IPR032518">
    <property type="entry name" value="HepII_N"/>
</dbReference>
<dbReference type="PANTHER" id="PTHR39210">
    <property type="entry name" value="HEPARIN-SULFATE LYASE"/>
    <property type="match status" value="1"/>
</dbReference>
<dbReference type="Pfam" id="PF07940">
    <property type="entry name" value="Hepar_II_III_C"/>
    <property type="match status" value="1"/>
</dbReference>
<comment type="subcellular location">
    <subcellularLocation>
        <location evidence="1">Periplasm</location>
    </subcellularLocation>
</comment>
<feature type="domain" description="Heparinase II/III-like C-terminal" evidence="5">
    <location>
        <begin position="414"/>
        <end position="618"/>
    </location>
</feature>
<dbReference type="EMBL" id="CP136508">
    <property type="protein sequence ID" value="WUR14823.1"/>
    <property type="molecule type" value="Genomic_DNA"/>
</dbReference>
<dbReference type="InterPro" id="IPR012480">
    <property type="entry name" value="Hepar_II_III_C"/>
</dbReference>
<feature type="domain" description="Heparinase II N-terminal" evidence="6">
    <location>
        <begin position="18"/>
        <end position="390"/>
    </location>
</feature>
<dbReference type="Proteomes" id="UP000321323">
    <property type="component" value="Chromosome"/>
</dbReference>